<feature type="compositionally biased region" description="Polar residues" evidence="1">
    <location>
        <begin position="111"/>
        <end position="124"/>
    </location>
</feature>
<feature type="compositionally biased region" description="Basic and acidic residues" evidence="1">
    <location>
        <begin position="329"/>
        <end position="342"/>
    </location>
</feature>
<dbReference type="Pfam" id="PF03031">
    <property type="entry name" value="NIF"/>
    <property type="match status" value="1"/>
</dbReference>
<evidence type="ECO:0000313" key="4">
    <source>
        <dbReference type="Proteomes" id="UP001370490"/>
    </source>
</evidence>
<dbReference type="EMBL" id="JBAMMX010000027">
    <property type="protein sequence ID" value="KAK6913358.1"/>
    <property type="molecule type" value="Genomic_DNA"/>
</dbReference>
<accession>A0AAN8UAG7</accession>
<comment type="caution">
    <text evidence="3">The sequence shown here is derived from an EMBL/GenBank/DDBJ whole genome shotgun (WGS) entry which is preliminary data.</text>
</comment>
<feature type="region of interest" description="Disordered" evidence="1">
    <location>
        <begin position="417"/>
        <end position="442"/>
    </location>
</feature>
<dbReference type="SUPFAM" id="SSF56784">
    <property type="entry name" value="HAD-like"/>
    <property type="match status" value="1"/>
</dbReference>
<feature type="compositionally biased region" description="Polar residues" evidence="1">
    <location>
        <begin position="66"/>
        <end position="75"/>
    </location>
</feature>
<protein>
    <submittedName>
        <fullName evidence="3">FCP1 homology domain</fullName>
    </submittedName>
</protein>
<dbReference type="InterPro" id="IPR023214">
    <property type="entry name" value="HAD_sf"/>
</dbReference>
<feature type="region of interest" description="Disordered" evidence="1">
    <location>
        <begin position="270"/>
        <end position="393"/>
    </location>
</feature>
<feature type="region of interest" description="Disordered" evidence="1">
    <location>
        <begin position="58"/>
        <end position="77"/>
    </location>
</feature>
<name>A0AAN8UAG7_9MAGN</name>
<feature type="region of interest" description="Disordered" evidence="1">
    <location>
        <begin position="165"/>
        <end position="226"/>
    </location>
</feature>
<feature type="compositionally biased region" description="Basic and acidic residues" evidence="1">
    <location>
        <begin position="183"/>
        <end position="198"/>
    </location>
</feature>
<feature type="compositionally biased region" description="Basic residues" evidence="1">
    <location>
        <begin position="276"/>
        <end position="290"/>
    </location>
</feature>
<evidence type="ECO:0000256" key="1">
    <source>
        <dbReference type="SAM" id="MobiDB-lite"/>
    </source>
</evidence>
<gene>
    <name evidence="3" type="ORF">RJ641_022959</name>
</gene>
<organism evidence="3 4">
    <name type="scientific">Dillenia turbinata</name>
    <dbReference type="NCBI Taxonomy" id="194707"/>
    <lineage>
        <taxon>Eukaryota</taxon>
        <taxon>Viridiplantae</taxon>
        <taxon>Streptophyta</taxon>
        <taxon>Embryophyta</taxon>
        <taxon>Tracheophyta</taxon>
        <taxon>Spermatophyta</taxon>
        <taxon>Magnoliopsida</taxon>
        <taxon>eudicotyledons</taxon>
        <taxon>Gunneridae</taxon>
        <taxon>Pentapetalae</taxon>
        <taxon>Dilleniales</taxon>
        <taxon>Dilleniaceae</taxon>
        <taxon>Dillenia</taxon>
    </lineage>
</organism>
<feature type="region of interest" description="Disordered" evidence="1">
    <location>
        <begin position="84"/>
        <end position="136"/>
    </location>
</feature>
<dbReference type="Gene3D" id="3.40.50.1000">
    <property type="entry name" value="HAD superfamily/HAD-like"/>
    <property type="match status" value="1"/>
</dbReference>
<sequence length="639" mass="70699">MPEEKNPSPFCKDSQNTSHEKSEFLKKSSCVLTIEKEEQGSIFDVDSGLFSQGNNVVKTDTETEKQSPCTSSQGKSVLKMVWETAKEPGNRNRQKKRNDSEGETLCVIPEQKNSSASCEDSQYTEQERSDVLEKSGVLTIEGEGQVSIMDANSSLRCQGNGILEMDTEMTKGPPSQCIVGNKQGEKKDGQKEIPDSKGETSYVILEQKNSSSSCEDSQDTKHEKSEVLEKSACVLAVGGKGQGSIMGANSNFLCQGNSVLEIDTEMAEYPPSQLVKGRKRGTKKNRQKKRHDSEGETLSVIPEQKNPSTSCESSQNTSAPAVCNLVVENGEKSEEKWEKVMAEDTPSQPVKGRRRSKKKNRQKRRHYSEGETLSVIPEQKNSSPSCESNQNASAPAVYNVVAENGEKTEEKLEKVMPEMAKDPPSQPAKGRKWRQDSEGETLSVILEQKNPSPSCESSQNASCPAVYNMVGRESTDETKVVENGEKPEEKLEKVMAEMAEDPPSQPVRSLVASSTSSEVERIASAVNSCLSVTKGSNDIEVSYSLVIRASIGASRRKLLILDVNGLLADVIFKAQVEQRPDIWIARRAIFKRPFCDDFLRFCFENFDVGVWSSRSAKYLYELTDYLLADMSPKLLFCWS</sequence>
<keyword evidence="4" id="KW-1185">Reference proteome</keyword>
<feature type="compositionally biased region" description="Basic residues" evidence="1">
    <location>
        <begin position="351"/>
        <end position="366"/>
    </location>
</feature>
<reference evidence="3 4" key="1">
    <citation type="submission" date="2023-12" db="EMBL/GenBank/DDBJ databases">
        <title>A high-quality genome assembly for Dillenia turbinata (Dilleniales).</title>
        <authorList>
            <person name="Chanderbali A."/>
        </authorList>
    </citation>
    <scope>NUCLEOTIDE SEQUENCE [LARGE SCALE GENOMIC DNA]</scope>
    <source>
        <strain evidence="3">LSX21</strain>
        <tissue evidence="3">Leaf</tissue>
    </source>
</reference>
<dbReference type="PANTHER" id="PTHR12210">
    <property type="entry name" value="DULLARD PROTEIN PHOSPHATASE"/>
    <property type="match status" value="1"/>
</dbReference>
<dbReference type="InterPro" id="IPR036412">
    <property type="entry name" value="HAD-like_sf"/>
</dbReference>
<dbReference type="Proteomes" id="UP001370490">
    <property type="component" value="Unassembled WGS sequence"/>
</dbReference>
<feature type="compositionally biased region" description="Polar residues" evidence="1">
    <location>
        <begin position="305"/>
        <end position="319"/>
    </location>
</feature>
<dbReference type="InterPro" id="IPR050365">
    <property type="entry name" value="TIM50"/>
</dbReference>
<dbReference type="InterPro" id="IPR004274">
    <property type="entry name" value="FCP1_dom"/>
</dbReference>
<dbReference type="AlphaFoldDB" id="A0AAN8UAG7"/>
<evidence type="ECO:0000259" key="2">
    <source>
        <dbReference type="PROSITE" id="PS50969"/>
    </source>
</evidence>
<dbReference type="PROSITE" id="PS50969">
    <property type="entry name" value="FCP1"/>
    <property type="match status" value="1"/>
</dbReference>
<feature type="compositionally biased region" description="Polar residues" evidence="1">
    <location>
        <begin position="379"/>
        <end position="393"/>
    </location>
</feature>
<proteinExistence type="predicted"/>
<feature type="domain" description="FCP1 homology" evidence="2">
    <location>
        <begin position="552"/>
        <end position="639"/>
    </location>
</feature>
<evidence type="ECO:0000313" key="3">
    <source>
        <dbReference type="EMBL" id="KAK6913358.1"/>
    </source>
</evidence>
<feature type="region of interest" description="Disordered" evidence="1">
    <location>
        <begin position="1"/>
        <end position="22"/>
    </location>
</feature>